<comment type="subcellular location">
    <subcellularLocation>
        <location evidence="1">Chromosome</location>
    </subcellularLocation>
    <subcellularLocation>
        <location evidence="2">Cytoplasm</location>
    </subcellularLocation>
</comment>
<evidence type="ECO:0000313" key="13">
    <source>
        <dbReference type="EMBL" id="AAH56095.1"/>
    </source>
</evidence>
<dbReference type="GeneID" id="380142"/>
<reference evidence="15" key="1">
    <citation type="journal article" date="2002" name="Dev. Dyn.">
        <title>Genetic and genomic tools for Xenopus research: The NIH Xenopus initiative.</title>
        <authorList>
            <person name="Klein S.L."/>
            <person name="Strausberg R.L."/>
            <person name="Wagner L."/>
            <person name="Pontius J."/>
            <person name="Clifton S.W."/>
            <person name="Richardson P."/>
        </authorList>
    </citation>
    <scope>NUCLEOTIDE SEQUENCE</scope>
</reference>
<dbReference type="PANTHER" id="PTHR13108">
    <property type="entry name" value="CONDENSIN COMPLEX SUBUNIT 2"/>
    <property type="match status" value="1"/>
</dbReference>
<evidence type="ECO:0000256" key="4">
    <source>
        <dbReference type="ARBA" id="ARBA00016065"/>
    </source>
</evidence>
<dbReference type="AlphaFoldDB" id="Q7T0P8"/>
<keyword evidence="8 11" id="KW-0498">Mitosis</keyword>
<evidence type="ECO:0000256" key="11">
    <source>
        <dbReference type="PIRNR" id="PIRNR017126"/>
    </source>
</evidence>
<reference evidence="13" key="2">
    <citation type="submission" date="2003-08" db="EMBL/GenBank/DDBJ databases">
        <authorList>
            <consortium name="NIH - Xenopus Gene Collection (XGC) project"/>
        </authorList>
    </citation>
    <scope>NUCLEOTIDE SEQUENCE [LARGE SCALE MRNA]</scope>
    <source>
        <tissue evidence="13">Ovary</tissue>
    </source>
</reference>
<dbReference type="GO" id="GO:0003682">
    <property type="term" value="F:chromatin binding"/>
    <property type="evidence" value="ECO:0000318"/>
    <property type="project" value="GO_Central"/>
</dbReference>
<dbReference type="AGR" id="Xenbase:XB-GENE-17333138"/>
<dbReference type="CTD" id="380142"/>
<evidence type="ECO:0000256" key="10">
    <source>
        <dbReference type="ARBA" id="ARBA00023306"/>
    </source>
</evidence>
<dbReference type="GO" id="GO:0000796">
    <property type="term" value="C:condensin complex"/>
    <property type="evidence" value="ECO:0000318"/>
    <property type="project" value="GO_Central"/>
</dbReference>
<evidence type="ECO:0000313" key="15">
    <source>
        <dbReference type="RefSeq" id="NP_001080450.1"/>
    </source>
</evidence>
<comment type="similarity">
    <text evidence="3 11">Belongs to the CND2 (condensin subunit 2) family.</text>
</comment>
<feature type="region of interest" description="Disordered" evidence="12">
    <location>
        <begin position="1"/>
        <end position="47"/>
    </location>
</feature>
<dbReference type="Xenbase" id="XB-GENE-17333138">
    <property type="gene designation" value="ncaph.L"/>
</dbReference>
<dbReference type="Proteomes" id="UP000186698">
    <property type="component" value="Chromosome 3L"/>
</dbReference>
<keyword evidence="5" id="KW-0158">Chromosome</keyword>
<evidence type="ECO:0000256" key="9">
    <source>
        <dbReference type="ARBA" id="ARBA00023067"/>
    </source>
</evidence>
<feature type="region of interest" description="Disordered" evidence="12">
    <location>
        <begin position="68"/>
        <end position="87"/>
    </location>
</feature>
<dbReference type="GO" id="GO:0007076">
    <property type="term" value="P:mitotic chromosome condensation"/>
    <property type="evidence" value="ECO:0000318"/>
    <property type="project" value="GO_Central"/>
</dbReference>
<evidence type="ECO:0000313" key="16">
    <source>
        <dbReference type="Xenbase" id="XB-GENE-17333138"/>
    </source>
</evidence>
<dbReference type="EMBL" id="BC056095">
    <property type="protein sequence ID" value="AAH56095.1"/>
    <property type="molecule type" value="mRNA"/>
</dbReference>
<name>Q7T0P8_XENLA</name>
<evidence type="ECO:0000256" key="5">
    <source>
        <dbReference type="ARBA" id="ARBA00022454"/>
    </source>
</evidence>
<dbReference type="GO" id="GO:0051301">
    <property type="term" value="P:cell division"/>
    <property type="evidence" value="ECO:0007669"/>
    <property type="project" value="UniProtKB-KW"/>
</dbReference>
<accession>Q7T0P8</accession>
<evidence type="ECO:0000256" key="6">
    <source>
        <dbReference type="ARBA" id="ARBA00022490"/>
    </source>
</evidence>
<evidence type="ECO:0000256" key="2">
    <source>
        <dbReference type="ARBA" id="ARBA00004496"/>
    </source>
</evidence>
<sequence length="689" mass="77245">MSTSTPQSGGLRKPATPNSVFLSPATRPQPLSAAGTPTLLNFTSNDDEREKKLRRMSRVIDLQLSNADSPATAISPAQRGADTPTSLLPKLNNTQISDHYSTCIKLSQENKITTKNAFGLHLIDYMGDILKHKDSELTNFKVAAGTLDASAKIYAVRVDAVHADVYKVLGGLGKESQATEGSENQEIDPQDEKKNQKKRKRSYKTIERNLNNINRSETERKSEIDPLFQKTAASFDEFSTAGVFLSTLKCHNYHSELHFDADLRPLSTTEETEPPSPGSIDNTELKPLFLQCVEKRPICPSLSGFRFMQWNSDAQNKNLSLLMDTFKKSDHVFDINAEVEDDYVESEAPVADDFDADVCDGMDAGDIGEFAEHREACRSERKGAQQTQIGNGDIGTMCLQLSSCPGEYSYFSPRTMSMWAGPEHWRFRPRHKTSTDSDQQRVKKAKKVFELNFEDDIDFEVHFRKTRAATTLTKSTLESQNKKTTTLPADFHYDPDNIARMSLRPKDRIRKTTVQDFVSEPEDDIGEYDYNNPNDTSNFCPALQAADSDDESNSAGFSAENQMNITSYGESNLVAEPQKVNKIEIHYAKTAKKMDMKRLKSSMWSLLVNCPESQEEMPSSKEEIDAALITDERVFSNITHDLQKRLPSVMAQNLSVPLAFACLLHLANEKNLKLQGMDDLSDVMIMQDD</sequence>
<evidence type="ECO:0000256" key="1">
    <source>
        <dbReference type="ARBA" id="ARBA00004286"/>
    </source>
</evidence>
<evidence type="ECO:0000256" key="7">
    <source>
        <dbReference type="ARBA" id="ARBA00022618"/>
    </source>
</evidence>
<keyword evidence="7 11" id="KW-0132">Cell division</keyword>
<dbReference type="GO" id="GO:0005737">
    <property type="term" value="C:cytoplasm"/>
    <property type="evidence" value="ECO:0007669"/>
    <property type="project" value="UniProtKB-SubCell"/>
</dbReference>
<evidence type="ECO:0000256" key="3">
    <source>
        <dbReference type="ARBA" id="ARBA00009471"/>
    </source>
</evidence>
<dbReference type="PIRSF" id="PIRSF017126">
    <property type="entry name" value="Condensin_H"/>
    <property type="match status" value="1"/>
</dbReference>
<dbReference type="InterPro" id="IPR022816">
    <property type="entry name" value="Condensin_barren_su2"/>
</dbReference>
<dbReference type="PANTHER" id="PTHR13108:SF9">
    <property type="entry name" value="CONDENSIN COMPLEX SUBUNIT 2"/>
    <property type="match status" value="1"/>
</dbReference>
<keyword evidence="6" id="KW-0963">Cytoplasm</keyword>
<keyword evidence="9 11" id="KW-0226">DNA condensation</keyword>
<reference evidence="15" key="3">
    <citation type="submission" date="2025-04" db="UniProtKB">
        <authorList>
            <consortium name="RefSeq"/>
        </authorList>
    </citation>
    <scope>IDENTIFICATION</scope>
</reference>
<proteinExistence type="evidence at transcript level"/>
<evidence type="ECO:0000256" key="12">
    <source>
        <dbReference type="SAM" id="MobiDB-lite"/>
    </source>
</evidence>
<feature type="region of interest" description="Disordered" evidence="12">
    <location>
        <begin position="175"/>
        <end position="222"/>
    </location>
</feature>
<dbReference type="KEGG" id="xla:380142"/>
<dbReference type="RefSeq" id="NP_001080450.1">
    <property type="nucleotide sequence ID" value="NM_001086981.1"/>
</dbReference>
<protein>
    <recommendedName>
        <fullName evidence="4 11">Condensin complex subunit 2</fullName>
    </recommendedName>
</protein>
<evidence type="ECO:0000256" key="8">
    <source>
        <dbReference type="ARBA" id="ARBA00022776"/>
    </source>
</evidence>
<dbReference type="OrthoDB" id="362021at2759"/>
<dbReference type="Bgee" id="380142">
    <property type="expression patterns" value="Expressed in gastrula and 17 other cell types or tissues"/>
</dbReference>
<evidence type="ECO:0000313" key="14">
    <source>
        <dbReference type="Proteomes" id="UP000186698"/>
    </source>
</evidence>
<keyword evidence="10 11" id="KW-0131">Cell cycle</keyword>
<dbReference type="Pfam" id="PF05786">
    <property type="entry name" value="Cnd2"/>
    <property type="match status" value="1"/>
</dbReference>
<keyword evidence="14" id="KW-1185">Reference proteome</keyword>
<dbReference type="DNASU" id="380142"/>
<gene>
    <name evidence="15 16" type="primary">ncaph.L</name>
    <name evidence="15" type="synonym">brrn1</name>
    <name evidence="15" type="synonym">cap-h</name>
    <name evidence="16" type="synonym">ncaph</name>
</gene>
<comment type="function">
    <text evidence="11">Regulatory subunit of the condensin complex, a complex required for conversion of interphase chromatin into mitotic-like condense chromosomes.</text>
</comment>
<organism evidence="13">
    <name type="scientific">Xenopus laevis</name>
    <name type="common">African clawed frog</name>
    <dbReference type="NCBI Taxonomy" id="8355"/>
    <lineage>
        <taxon>Eukaryota</taxon>
        <taxon>Metazoa</taxon>
        <taxon>Chordata</taxon>
        <taxon>Craniata</taxon>
        <taxon>Vertebrata</taxon>
        <taxon>Euteleostomi</taxon>
        <taxon>Amphibia</taxon>
        <taxon>Batrachia</taxon>
        <taxon>Anura</taxon>
        <taxon>Pipoidea</taxon>
        <taxon>Pipidae</taxon>
        <taxon>Xenopodinae</taxon>
        <taxon>Xenopus</taxon>
        <taxon>Xenopus</taxon>
    </lineage>
</organism>